<sequence>METSINAISTKTSLFSNRNPLLQILETLKKTFLEEFSPSLLFKQFTQKEYTIFYGKIPNQIFCLNPKIYPRSA</sequence>
<reference evidence="1" key="1">
    <citation type="thesis" date="2020" institute="ProQuest LLC" country="789 East Eisenhower Parkway, Ann Arbor, MI, USA">
        <title>Comparative Genomics and Chromosome Evolution.</title>
        <authorList>
            <person name="Mudd A.B."/>
        </authorList>
    </citation>
    <scope>NUCLEOTIDE SEQUENCE</scope>
    <source>
        <strain evidence="1">237g6f4</strain>
        <tissue evidence="1">Blood</tissue>
    </source>
</reference>
<evidence type="ECO:0000313" key="2">
    <source>
        <dbReference type="Proteomes" id="UP000824782"/>
    </source>
</evidence>
<dbReference type="Proteomes" id="UP000824782">
    <property type="component" value="Unassembled WGS sequence"/>
</dbReference>
<dbReference type="EMBL" id="WNYA01000106">
    <property type="protein sequence ID" value="KAG8549996.1"/>
    <property type="molecule type" value="Genomic_DNA"/>
</dbReference>
<dbReference type="AlphaFoldDB" id="A0AAV6ZTP8"/>
<evidence type="ECO:0000313" key="1">
    <source>
        <dbReference type="EMBL" id="KAG8549996.1"/>
    </source>
</evidence>
<gene>
    <name evidence="1" type="ORF">GDO81_029934</name>
</gene>
<keyword evidence="2" id="KW-1185">Reference proteome</keyword>
<protein>
    <submittedName>
        <fullName evidence="1">Uncharacterized protein</fullName>
    </submittedName>
</protein>
<accession>A0AAV6ZTP8</accession>
<proteinExistence type="predicted"/>
<name>A0AAV6ZTP8_ENGPU</name>
<organism evidence="1 2">
    <name type="scientific">Engystomops pustulosus</name>
    <name type="common">Tungara frog</name>
    <name type="synonym">Physalaemus pustulosus</name>
    <dbReference type="NCBI Taxonomy" id="76066"/>
    <lineage>
        <taxon>Eukaryota</taxon>
        <taxon>Metazoa</taxon>
        <taxon>Chordata</taxon>
        <taxon>Craniata</taxon>
        <taxon>Vertebrata</taxon>
        <taxon>Euteleostomi</taxon>
        <taxon>Amphibia</taxon>
        <taxon>Batrachia</taxon>
        <taxon>Anura</taxon>
        <taxon>Neobatrachia</taxon>
        <taxon>Hyloidea</taxon>
        <taxon>Leptodactylidae</taxon>
        <taxon>Leiuperinae</taxon>
        <taxon>Engystomops</taxon>
    </lineage>
</organism>
<comment type="caution">
    <text evidence="1">The sequence shown here is derived from an EMBL/GenBank/DDBJ whole genome shotgun (WGS) entry which is preliminary data.</text>
</comment>